<feature type="transmembrane region" description="Helical" evidence="3">
    <location>
        <begin position="12"/>
        <end position="32"/>
    </location>
</feature>
<dbReference type="PANTHER" id="PTHR11360:SF284">
    <property type="entry name" value="EG:103B4.3 PROTEIN-RELATED"/>
    <property type="match status" value="1"/>
</dbReference>
<keyword evidence="3" id="KW-1133">Transmembrane helix</keyword>
<dbReference type="Proteomes" id="UP000268093">
    <property type="component" value="Unassembled WGS sequence"/>
</dbReference>
<accession>A0A433D478</accession>
<reference evidence="4 5" key="1">
    <citation type="journal article" date="2018" name="New Phytol.">
        <title>Phylogenomics of Endogonaceae and evolution of mycorrhizas within Mucoromycota.</title>
        <authorList>
            <person name="Chang Y."/>
            <person name="Desiro A."/>
            <person name="Na H."/>
            <person name="Sandor L."/>
            <person name="Lipzen A."/>
            <person name="Clum A."/>
            <person name="Barry K."/>
            <person name="Grigoriev I.V."/>
            <person name="Martin F.M."/>
            <person name="Stajich J.E."/>
            <person name="Smith M.E."/>
            <person name="Bonito G."/>
            <person name="Spatafora J.W."/>
        </authorList>
    </citation>
    <scope>NUCLEOTIDE SEQUENCE [LARGE SCALE GENOMIC DNA]</scope>
    <source>
        <strain evidence="4 5">GMNB39</strain>
    </source>
</reference>
<dbReference type="InterPro" id="IPR036259">
    <property type="entry name" value="MFS_trans_sf"/>
</dbReference>
<dbReference type="EMBL" id="RBNI01006920">
    <property type="protein sequence ID" value="RUP45667.1"/>
    <property type="molecule type" value="Genomic_DNA"/>
</dbReference>
<evidence type="ECO:0000256" key="1">
    <source>
        <dbReference type="ARBA" id="ARBA00004141"/>
    </source>
</evidence>
<feature type="transmembrane region" description="Helical" evidence="3">
    <location>
        <begin position="38"/>
        <end position="61"/>
    </location>
</feature>
<feature type="transmembrane region" description="Helical" evidence="3">
    <location>
        <begin position="316"/>
        <end position="337"/>
    </location>
</feature>
<evidence type="ECO:0000313" key="5">
    <source>
        <dbReference type="Proteomes" id="UP000268093"/>
    </source>
</evidence>
<dbReference type="InterPro" id="IPR050327">
    <property type="entry name" value="Proton-linked_MCT"/>
</dbReference>
<dbReference type="SUPFAM" id="SSF103473">
    <property type="entry name" value="MFS general substrate transporter"/>
    <property type="match status" value="1"/>
</dbReference>
<dbReference type="Gene3D" id="1.20.1250.20">
    <property type="entry name" value="MFS general substrate transporter like domains"/>
    <property type="match status" value="1"/>
</dbReference>
<name>A0A433D478_9FUNG</name>
<organism evidence="4 5">
    <name type="scientific">Jimgerdemannia flammicorona</name>
    <dbReference type="NCBI Taxonomy" id="994334"/>
    <lineage>
        <taxon>Eukaryota</taxon>
        <taxon>Fungi</taxon>
        <taxon>Fungi incertae sedis</taxon>
        <taxon>Mucoromycota</taxon>
        <taxon>Mucoromycotina</taxon>
        <taxon>Endogonomycetes</taxon>
        <taxon>Endogonales</taxon>
        <taxon>Endogonaceae</taxon>
        <taxon>Jimgerdemannia</taxon>
    </lineage>
</organism>
<evidence type="ECO:0000256" key="3">
    <source>
        <dbReference type="SAM" id="Phobius"/>
    </source>
</evidence>
<dbReference type="OrthoDB" id="6499973at2759"/>
<dbReference type="PANTHER" id="PTHR11360">
    <property type="entry name" value="MONOCARBOXYLATE TRANSPORTER"/>
    <property type="match status" value="1"/>
</dbReference>
<dbReference type="InterPro" id="IPR011701">
    <property type="entry name" value="MFS"/>
</dbReference>
<gene>
    <name evidence="4" type="ORF">BC936DRAFT_147885</name>
</gene>
<feature type="transmembrane region" description="Helical" evidence="3">
    <location>
        <begin position="102"/>
        <end position="125"/>
    </location>
</feature>
<evidence type="ECO:0000313" key="4">
    <source>
        <dbReference type="EMBL" id="RUP45667.1"/>
    </source>
</evidence>
<sequence length="352" mass="37819">MGPVANAITSRYGVKFPLLCGSLLVVLGLELASLAAEFWQLFLTEGVMVGLGYSLLFIPSIGIPSQWFLKRRALATGIATAGSGLGGLVLSPIVQILLVNVGAAWCFRIMGFLSLLICLGATALIKSHPDAKVVEYKIFDINLLKHRGFQFQLIFSFINLFGYIIPFFYVPATLTSSPPAYAEKIGLPPSTGALFVGILSGINAAGRILCGQAADMWGPINAMICLRRILPCHLDVCELLRSASPVCYCLRSHWRGFLGTHTAINCAGRREIIQSFTKLGSGLSIIYLFNVIPLIFSSPIASALTVNFSPSLPYEYTILFAGLTLCFGASLLLGAALSKKKLGEGLSEFGQE</sequence>
<feature type="transmembrane region" description="Helical" evidence="3">
    <location>
        <begin position="279"/>
        <end position="296"/>
    </location>
</feature>
<dbReference type="GO" id="GO:0022857">
    <property type="term" value="F:transmembrane transporter activity"/>
    <property type="evidence" value="ECO:0007669"/>
    <property type="project" value="InterPro"/>
</dbReference>
<proteinExistence type="inferred from homology"/>
<dbReference type="GO" id="GO:0016020">
    <property type="term" value="C:membrane"/>
    <property type="evidence" value="ECO:0007669"/>
    <property type="project" value="UniProtKB-SubCell"/>
</dbReference>
<protein>
    <submittedName>
        <fullName evidence="4">Major facilitator superfamily domain-containing protein</fullName>
    </submittedName>
</protein>
<dbReference type="Pfam" id="PF07690">
    <property type="entry name" value="MFS_1"/>
    <property type="match status" value="1"/>
</dbReference>
<keyword evidence="3" id="KW-0472">Membrane</keyword>
<evidence type="ECO:0000256" key="2">
    <source>
        <dbReference type="ARBA" id="ARBA00006727"/>
    </source>
</evidence>
<feature type="transmembrane region" description="Helical" evidence="3">
    <location>
        <begin position="153"/>
        <end position="172"/>
    </location>
</feature>
<dbReference type="AlphaFoldDB" id="A0A433D478"/>
<comment type="similarity">
    <text evidence="2">Belongs to the major facilitator superfamily. Monocarboxylate porter (TC 2.A.1.13) family.</text>
</comment>
<feature type="transmembrane region" description="Helical" evidence="3">
    <location>
        <begin position="192"/>
        <end position="210"/>
    </location>
</feature>
<feature type="transmembrane region" description="Helical" evidence="3">
    <location>
        <begin position="73"/>
        <end position="96"/>
    </location>
</feature>
<keyword evidence="5" id="KW-1185">Reference proteome</keyword>
<keyword evidence="3" id="KW-0812">Transmembrane</keyword>
<comment type="subcellular location">
    <subcellularLocation>
        <location evidence="1">Membrane</location>
        <topology evidence="1">Multi-pass membrane protein</topology>
    </subcellularLocation>
</comment>
<comment type="caution">
    <text evidence="4">The sequence shown here is derived from an EMBL/GenBank/DDBJ whole genome shotgun (WGS) entry which is preliminary data.</text>
</comment>